<dbReference type="InterPro" id="IPR000182">
    <property type="entry name" value="GNAT_dom"/>
</dbReference>
<reference evidence="3" key="1">
    <citation type="submission" date="2016-10" db="EMBL/GenBank/DDBJ databases">
        <authorList>
            <person name="Varghese N."/>
            <person name="Submissions S."/>
        </authorList>
    </citation>
    <scope>NUCLEOTIDE SEQUENCE [LARGE SCALE GENOMIC DNA]</scope>
    <source>
        <strain evidence="3">CGMCC 1.3703</strain>
    </source>
</reference>
<dbReference type="Pfam" id="PF13673">
    <property type="entry name" value="Acetyltransf_10"/>
    <property type="match status" value="1"/>
</dbReference>
<dbReference type="OrthoDB" id="9796171at2"/>
<dbReference type="CDD" id="cd04301">
    <property type="entry name" value="NAT_SF"/>
    <property type="match status" value="1"/>
</dbReference>
<dbReference type="InterPro" id="IPR016181">
    <property type="entry name" value="Acyl_CoA_acyltransferase"/>
</dbReference>
<name>A0A1H0V2M5_HALAD</name>
<dbReference type="Proteomes" id="UP000198860">
    <property type="component" value="Unassembled WGS sequence"/>
</dbReference>
<organism evidence="2 3">
    <name type="scientific">Halobacillus aidingensis</name>
    <dbReference type="NCBI Taxonomy" id="240303"/>
    <lineage>
        <taxon>Bacteria</taxon>
        <taxon>Bacillati</taxon>
        <taxon>Bacillota</taxon>
        <taxon>Bacilli</taxon>
        <taxon>Bacillales</taxon>
        <taxon>Bacillaceae</taxon>
        <taxon>Halobacillus</taxon>
    </lineage>
</organism>
<accession>A0A1H0V2M5</accession>
<evidence type="ECO:0000313" key="3">
    <source>
        <dbReference type="Proteomes" id="UP000198860"/>
    </source>
</evidence>
<keyword evidence="3" id="KW-1185">Reference proteome</keyword>
<dbReference type="GO" id="GO:0016747">
    <property type="term" value="F:acyltransferase activity, transferring groups other than amino-acyl groups"/>
    <property type="evidence" value="ECO:0007669"/>
    <property type="project" value="InterPro"/>
</dbReference>
<dbReference type="PROSITE" id="PS51186">
    <property type="entry name" value="GNAT"/>
    <property type="match status" value="1"/>
</dbReference>
<dbReference type="RefSeq" id="WP_089654729.1">
    <property type="nucleotide sequence ID" value="NZ_FNIZ01000030.1"/>
</dbReference>
<dbReference type="SUPFAM" id="SSF55729">
    <property type="entry name" value="Acyl-CoA N-acyltransferases (Nat)"/>
    <property type="match status" value="1"/>
</dbReference>
<dbReference type="EMBL" id="FNIZ01000030">
    <property type="protein sequence ID" value="SDP72585.1"/>
    <property type="molecule type" value="Genomic_DNA"/>
</dbReference>
<evidence type="ECO:0000259" key="1">
    <source>
        <dbReference type="PROSITE" id="PS51186"/>
    </source>
</evidence>
<gene>
    <name evidence="2" type="ORF">SAMN05421677_13022</name>
</gene>
<dbReference type="STRING" id="240303.SAMN05421677_13022"/>
<evidence type="ECO:0000313" key="2">
    <source>
        <dbReference type="EMBL" id="SDP72585.1"/>
    </source>
</evidence>
<dbReference type="AlphaFoldDB" id="A0A1H0V2M5"/>
<dbReference type="Gene3D" id="3.40.630.30">
    <property type="match status" value="1"/>
</dbReference>
<feature type="domain" description="N-acetyltransferase" evidence="1">
    <location>
        <begin position="6"/>
        <end position="147"/>
    </location>
</feature>
<proteinExistence type="predicted"/>
<sequence>MNWVHKTFAELSKQELYEILQKRVEVFVVEQECPYPEVDGRDEGCLHIWMEKEQEMVAYCRIVPPEEDEQYHSIGRVLVKEGHRGCGYARQVMDRAIHVLKEDYKVHHIWLHGQEHLRHFYGSFGFKEVSDVYLEDGIPHVDMLMEV</sequence>
<protein>
    <submittedName>
        <fullName evidence="2">ElaA protein</fullName>
    </submittedName>
</protein>